<name>A0A1Y1ZCP5_9FUNG</name>
<comment type="caution">
    <text evidence="2">The sequence shown here is derived from an EMBL/GenBank/DDBJ whole genome shotgun (WGS) entry which is preliminary data.</text>
</comment>
<protein>
    <submittedName>
        <fullName evidence="2">Uncharacterized protein</fullName>
    </submittedName>
</protein>
<feature type="signal peptide" evidence="1">
    <location>
        <begin position="1"/>
        <end position="15"/>
    </location>
</feature>
<keyword evidence="1" id="KW-0732">Signal</keyword>
<accession>A0A1Y1ZCP5</accession>
<evidence type="ECO:0000256" key="1">
    <source>
        <dbReference type="SAM" id="SignalP"/>
    </source>
</evidence>
<evidence type="ECO:0000313" key="2">
    <source>
        <dbReference type="EMBL" id="ORY07747.1"/>
    </source>
</evidence>
<gene>
    <name evidence="2" type="ORF">K493DRAFT_403642</name>
</gene>
<dbReference type="InParanoid" id="A0A1Y1ZCP5"/>
<reference evidence="2 3" key="1">
    <citation type="submission" date="2016-07" db="EMBL/GenBank/DDBJ databases">
        <title>Pervasive Adenine N6-methylation of Active Genes in Fungi.</title>
        <authorList>
            <consortium name="DOE Joint Genome Institute"/>
            <person name="Mondo S.J."/>
            <person name="Dannebaum R.O."/>
            <person name="Kuo R.C."/>
            <person name="Labutti K."/>
            <person name="Haridas S."/>
            <person name="Kuo A."/>
            <person name="Salamov A."/>
            <person name="Ahrendt S.R."/>
            <person name="Lipzen A."/>
            <person name="Sullivan W."/>
            <person name="Andreopoulos W.B."/>
            <person name="Clum A."/>
            <person name="Lindquist E."/>
            <person name="Daum C."/>
            <person name="Ramamoorthy G.K."/>
            <person name="Gryganskyi A."/>
            <person name="Culley D."/>
            <person name="Magnuson J.K."/>
            <person name="James T.Y."/>
            <person name="O'Malley M.A."/>
            <person name="Stajich J.E."/>
            <person name="Spatafora J.W."/>
            <person name="Visel A."/>
            <person name="Grigoriev I.V."/>
        </authorList>
    </citation>
    <scope>NUCLEOTIDE SEQUENCE [LARGE SCALE GENOMIC DNA]</scope>
    <source>
        <strain evidence="2 3">CBS 931.73</strain>
    </source>
</reference>
<feature type="chain" id="PRO_5012214820" evidence="1">
    <location>
        <begin position="16"/>
        <end position="131"/>
    </location>
</feature>
<dbReference type="AlphaFoldDB" id="A0A1Y1ZCP5"/>
<evidence type="ECO:0000313" key="3">
    <source>
        <dbReference type="Proteomes" id="UP000193498"/>
    </source>
</evidence>
<organism evidence="2 3">
    <name type="scientific">Basidiobolus meristosporus CBS 931.73</name>
    <dbReference type="NCBI Taxonomy" id="1314790"/>
    <lineage>
        <taxon>Eukaryota</taxon>
        <taxon>Fungi</taxon>
        <taxon>Fungi incertae sedis</taxon>
        <taxon>Zoopagomycota</taxon>
        <taxon>Entomophthoromycotina</taxon>
        <taxon>Basidiobolomycetes</taxon>
        <taxon>Basidiobolales</taxon>
        <taxon>Basidiobolaceae</taxon>
        <taxon>Basidiobolus</taxon>
    </lineage>
</organism>
<proteinExistence type="predicted"/>
<keyword evidence="3" id="KW-1185">Reference proteome</keyword>
<sequence>MKFFAVLGFTTLALAQTLFAQEAPITEGTEEVSAKSQFRDSSWYPGTWLGGYEGGLGGDYGSIPRYGPASRYGSRFGYVPRYGGSLGRGYLGGISTPRYRAWDDYDDGVGWDSDDSYVDYVPGPDNHIYVD</sequence>
<dbReference type="Proteomes" id="UP000193498">
    <property type="component" value="Unassembled WGS sequence"/>
</dbReference>
<dbReference type="EMBL" id="MCFE01000006">
    <property type="protein sequence ID" value="ORY07747.1"/>
    <property type="molecule type" value="Genomic_DNA"/>
</dbReference>